<feature type="transmembrane region" description="Helical" evidence="1">
    <location>
        <begin position="64"/>
        <end position="85"/>
    </location>
</feature>
<keyword evidence="1" id="KW-0812">Transmembrane</keyword>
<reference evidence="2" key="1">
    <citation type="submission" date="2018-05" db="EMBL/GenBank/DDBJ databases">
        <authorList>
            <person name="Lanie J.A."/>
            <person name="Ng W.-L."/>
            <person name="Kazmierczak K.M."/>
            <person name="Andrzejewski T.M."/>
            <person name="Davidsen T.M."/>
            <person name="Wayne K.J."/>
            <person name="Tettelin H."/>
            <person name="Glass J.I."/>
            <person name="Rusch D."/>
            <person name="Podicherti R."/>
            <person name="Tsui H.-C.T."/>
            <person name="Winkler M.E."/>
        </authorList>
    </citation>
    <scope>NUCLEOTIDE SEQUENCE</scope>
</reference>
<accession>A0A382XDQ7</accession>
<gene>
    <name evidence="2" type="ORF">METZ01_LOCUS421362</name>
</gene>
<organism evidence="2">
    <name type="scientific">marine metagenome</name>
    <dbReference type="NCBI Taxonomy" id="408172"/>
    <lineage>
        <taxon>unclassified sequences</taxon>
        <taxon>metagenomes</taxon>
        <taxon>ecological metagenomes</taxon>
    </lineage>
</organism>
<dbReference type="EMBL" id="UINC01166512">
    <property type="protein sequence ID" value="SVD68508.1"/>
    <property type="molecule type" value="Genomic_DNA"/>
</dbReference>
<dbReference type="AlphaFoldDB" id="A0A382XDQ7"/>
<proteinExistence type="predicted"/>
<feature type="transmembrane region" description="Helical" evidence="1">
    <location>
        <begin position="117"/>
        <end position="138"/>
    </location>
</feature>
<feature type="transmembrane region" description="Helical" evidence="1">
    <location>
        <begin position="92"/>
        <end position="111"/>
    </location>
</feature>
<keyword evidence="1" id="KW-1133">Transmembrane helix</keyword>
<feature type="non-terminal residue" evidence="2">
    <location>
        <position position="149"/>
    </location>
</feature>
<keyword evidence="1" id="KW-0472">Membrane</keyword>
<protein>
    <submittedName>
        <fullName evidence="2">Uncharacterized protein</fullName>
    </submittedName>
</protein>
<sequence>MESGFNFVSYCEEKGHRYTLNEQRSALFTQPCANMFRLRQKHSPNPKSSVPPADGHKLVSEQSVYRGVVGSIVVALLLCWVWALLSMRTGRVFPWFSIVIGTSIGISMQRFGRGLDWRFPVLALVIAGMAAYFGNLLIGALETGRYIQA</sequence>
<name>A0A382XDQ7_9ZZZZ</name>
<evidence type="ECO:0000313" key="2">
    <source>
        <dbReference type="EMBL" id="SVD68508.1"/>
    </source>
</evidence>
<evidence type="ECO:0000256" key="1">
    <source>
        <dbReference type="SAM" id="Phobius"/>
    </source>
</evidence>